<organism evidence="2 3">
    <name type="scientific">Aquisphaera giovannonii</name>
    <dbReference type="NCBI Taxonomy" id="406548"/>
    <lineage>
        <taxon>Bacteria</taxon>
        <taxon>Pseudomonadati</taxon>
        <taxon>Planctomycetota</taxon>
        <taxon>Planctomycetia</taxon>
        <taxon>Isosphaerales</taxon>
        <taxon>Isosphaeraceae</taxon>
        <taxon>Aquisphaera</taxon>
    </lineage>
</organism>
<gene>
    <name evidence="2" type="ORF">OJF2_56290</name>
</gene>
<feature type="region of interest" description="Disordered" evidence="1">
    <location>
        <begin position="103"/>
        <end position="127"/>
    </location>
</feature>
<proteinExistence type="predicted"/>
<dbReference type="KEGG" id="agv:OJF2_56290"/>
<name>A0A5B9W9V0_9BACT</name>
<sequence length="127" mass="12597">MPVAARIPIRRIVGPMSRRQRAMFGLLTAPTAVAAIGASCGLVHGWAHCHAFPFTACGARFGAVADGYLSGLPAAVFGPALGALSAKGTRGMTLALLKAAAASSASPSRSFVPPAGADPAAESIPTG</sequence>
<feature type="compositionally biased region" description="Low complexity" evidence="1">
    <location>
        <begin position="103"/>
        <end position="115"/>
    </location>
</feature>
<protein>
    <submittedName>
        <fullName evidence="2">Uncharacterized protein</fullName>
    </submittedName>
</protein>
<dbReference type="Proteomes" id="UP000324233">
    <property type="component" value="Chromosome"/>
</dbReference>
<keyword evidence="3" id="KW-1185">Reference proteome</keyword>
<evidence type="ECO:0000313" key="3">
    <source>
        <dbReference type="Proteomes" id="UP000324233"/>
    </source>
</evidence>
<evidence type="ECO:0000313" key="2">
    <source>
        <dbReference type="EMBL" id="QEH37044.1"/>
    </source>
</evidence>
<evidence type="ECO:0000256" key="1">
    <source>
        <dbReference type="SAM" id="MobiDB-lite"/>
    </source>
</evidence>
<accession>A0A5B9W9V0</accession>
<dbReference type="AlphaFoldDB" id="A0A5B9W9V0"/>
<reference evidence="2 3" key="1">
    <citation type="submission" date="2019-08" db="EMBL/GenBank/DDBJ databases">
        <title>Deep-cultivation of Planctomycetes and their phenomic and genomic characterization uncovers novel biology.</title>
        <authorList>
            <person name="Wiegand S."/>
            <person name="Jogler M."/>
            <person name="Boedeker C."/>
            <person name="Pinto D."/>
            <person name="Vollmers J."/>
            <person name="Rivas-Marin E."/>
            <person name="Kohn T."/>
            <person name="Peeters S.H."/>
            <person name="Heuer A."/>
            <person name="Rast P."/>
            <person name="Oberbeckmann S."/>
            <person name="Bunk B."/>
            <person name="Jeske O."/>
            <person name="Meyerdierks A."/>
            <person name="Storesund J.E."/>
            <person name="Kallscheuer N."/>
            <person name="Luecker S."/>
            <person name="Lage O.M."/>
            <person name="Pohl T."/>
            <person name="Merkel B.J."/>
            <person name="Hornburger P."/>
            <person name="Mueller R.-W."/>
            <person name="Bruemmer F."/>
            <person name="Labrenz M."/>
            <person name="Spormann A.M."/>
            <person name="Op den Camp H."/>
            <person name="Overmann J."/>
            <person name="Amann R."/>
            <person name="Jetten M.S.M."/>
            <person name="Mascher T."/>
            <person name="Medema M.H."/>
            <person name="Devos D.P."/>
            <person name="Kaster A.-K."/>
            <person name="Ovreas L."/>
            <person name="Rohde M."/>
            <person name="Galperin M.Y."/>
            <person name="Jogler C."/>
        </authorList>
    </citation>
    <scope>NUCLEOTIDE SEQUENCE [LARGE SCALE GENOMIC DNA]</scope>
    <source>
        <strain evidence="2 3">OJF2</strain>
    </source>
</reference>
<dbReference type="EMBL" id="CP042997">
    <property type="protein sequence ID" value="QEH37044.1"/>
    <property type="molecule type" value="Genomic_DNA"/>
</dbReference>